<evidence type="ECO:0000259" key="1">
    <source>
        <dbReference type="Pfam" id="PF02557"/>
    </source>
</evidence>
<proteinExistence type="predicted"/>
<protein>
    <submittedName>
        <fullName evidence="2">Unannotated protein</fullName>
    </submittedName>
</protein>
<dbReference type="SUPFAM" id="SSF55166">
    <property type="entry name" value="Hedgehog/DD-peptidase"/>
    <property type="match status" value="1"/>
</dbReference>
<reference evidence="2" key="1">
    <citation type="submission" date="2020-05" db="EMBL/GenBank/DDBJ databases">
        <authorList>
            <person name="Chiriac C."/>
            <person name="Salcher M."/>
            <person name="Ghai R."/>
            <person name="Kavagutti S V."/>
        </authorList>
    </citation>
    <scope>NUCLEOTIDE SEQUENCE</scope>
</reference>
<sequence length="198" mass="21652">MKAPRLVASIATVAISLALTTVPASANEAPVIDYCAKKTTGKVRSITEGACTKKERSLGAGPIVRGETHPNALVPQFKARYEAAKMAAKKKGHTLAITSGYRSLERQEMLYQRAIKRHGSAAEASKWVLPPEKSNHPWGIAIDINYGVGGTKGKKAAAWLEKNGYLYGLCRRYENEWWHFEPLVAPGQQCPVMEPYAS</sequence>
<dbReference type="GO" id="GO:0006508">
    <property type="term" value="P:proteolysis"/>
    <property type="evidence" value="ECO:0007669"/>
    <property type="project" value="InterPro"/>
</dbReference>
<organism evidence="2">
    <name type="scientific">freshwater metagenome</name>
    <dbReference type="NCBI Taxonomy" id="449393"/>
    <lineage>
        <taxon>unclassified sequences</taxon>
        <taxon>metagenomes</taxon>
        <taxon>ecological metagenomes</taxon>
    </lineage>
</organism>
<dbReference type="Gene3D" id="3.30.1380.10">
    <property type="match status" value="1"/>
</dbReference>
<gene>
    <name evidence="2" type="ORF">UFOPK2171_00092</name>
</gene>
<dbReference type="InterPro" id="IPR052179">
    <property type="entry name" value="DD-CPase-like"/>
</dbReference>
<dbReference type="EMBL" id="CAEZWD010000004">
    <property type="protein sequence ID" value="CAB4641302.1"/>
    <property type="molecule type" value="Genomic_DNA"/>
</dbReference>
<dbReference type="InterPro" id="IPR009045">
    <property type="entry name" value="Zn_M74/Hedgehog-like"/>
</dbReference>
<name>A0A6J6JW53_9ZZZZ</name>
<evidence type="ECO:0000313" key="2">
    <source>
        <dbReference type="EMBL" id="CAB4641302.1"/>
    </source>
</evidence>
<dbReference type="GO" id="GO:0008233">
    <property type="term" value="F:peptidase activity"/>
    <property type="evidence" value="ECO:0007669"/>
    <property type="project" value="InterPro"/>
</dbReference>
<dbReference type="PANTHER" id="PTHR34385">
    <property type="entry name" value="D-ALANYL-D-ALANINE CARBOXYPEPTIDASE"/>
    <property type="match status" value="1"/>
</dbReference>
<feature type="domain" description="D-alanyl-D-alanine carboxypeptidase-like core" evidence="1">
    <location>
        <begin position="76"/>
        <end position="175"/>
    </location>
</feature>
<dbReference type="Pfam" id="PF02557">
    <property type="entry name" value="VanY"/>
    <property type="match status" value="1"/>
</dbReference>
<accession>A0A6J6JW53</accession>
<dbReference type="PANTHER" id="PTHR34385:SF1">
    <property type="entry name" value="PEPTIDOGLYCAN L-ALANYL-D-GLUTAMATE ENDOPEPTIDASE CWLK"/>
    <property type="match status" value="1"/>
</dbReference>
<dbReference type="AlphaFoldDB" id="A0A6J6JW53"/>
<dbReference type="InterPro" id="IPR003709">
    <property type="entry name" value="VanY-like_core_dom"/>
</dbReference>